<evidence type="ECO:0000313" key="2">
    <source>
        <dbReference type="EMBL" id="PIN04143.1"/>
    </source>
</evidence>
<sequence length="289" mass="33517">MSSRCSAKRRQTDVASTSQGFDQQRFISREAENYYNERLLDRTMVREGGIQKVDEIAKRHHWEDFVNDSGVANKTLVRVCQYEIHRSATSHGHAINSLFGTLAINTPKELQEFLEDHLRLDTICKLICRDNPQWTLSRLNEPIHFSRTKLTTATNNWLRFISALLLLTTHTSEVTRERAVMTFAILTDVPFDIDCFLDKSILNNELLQPDSMIRAYHRLAGRGRAPIQPCQQQPPQAGLEEWLQQEQQFAYQQQWWALWADQMHIPMSNCPRYPPDEPIEPLPADIGNE</sequence>
<gene>
    <name evidence="2" type="ORF">CDL12_23323</name>
</gene>
<evidence type="ECO:0000313" key="3">
    <source>
        <dbReference type="Proteomes" id="UP000231279"/>
    </source>
</evidence>
<reference evidence="3" key="1">
    <citation type="journal article" date="2018" name="Gigascience">
        <title>Genome assembly of the Pink Ipe (Handroanthus impetiginosus, Bignoniaceae), a highly valued, ecologically keystone Neotropical timber forest tree.</title>
        <authorList>
            <person name="Silva-Junior O.B."/>
            <person name="Grattapaglia D."/>
            <person name="Novaes E."/>
            <person name="Collevatti R.G."/>
        </authorList>
    </citation>
    <scope>NUCLEOTIDE SEQUENCE [LARGE SCALE GENOMIC DNA]</scope>
    <source>
        <strain evidence="3">cv. UFG-1</strain>
    </source>
</reference>
<accession>A0A2G9GFS3</accession>
<keyword evidence="3" id="KW-1185">Reference proteome</keyword>
<evidence type="ECO:0000259" key="1">
    <source>
        <dbReference type="Pfam" id="PF20167"/>
    </source>
</evidence>
<comment type="caution">
    <text evidence="2">The sequence shown here is derived from an EMBL/GenBank/DDBJ whole genome shotgun (WGS) entry which is preliminary data.</text>
</comment>
<dbReference type="InterPro" id="IPR046796">
    <property type="entry name" value="Transposase_32_dom"/>
</dbReference>
<proteinExistence type="predicted"/>
<dbReference type="Pfam" id="PF20167">
    <property type="entry name" value="Transposase_32"/>
    <property type="match status" value="1"/>
</dbReference>
<dbReference type="EMBL" id="NKXS01005260">
    <property type="protein sequence ID" value="PIN04143.1"/>
    <property type="molecule type" value="Genomic_DNA"/>
</dbReference>
<organism evidence="2 3">
    <name type="scientific">Handroanthus impetiginosus</name>
    <dbReference type="NCBI Taxonomy" id="429701"/>
    <lineage>
        <taxon>Eukaryota</taxon>
        <taxon>Viridiplantae</taxon>
        <taxon>Streptophyta</taxon>
        <taxon>Embryophyta</taxon>
        <taxon>Tracheophyta</taxon>
        <taxon>Spermatophyta</taxon>
        <taxon>Magnoliopsida</taxon>
        <taxon>eudicotyledons</taxon>
        <taxon>Gunneridae</taxon>
        <taxon>Pentapetalae</taxon>
        <taxon>asterids</taxon>
        <taxon>lamiids</taxon>
        <taxon>Lamiales</taxon>
        <taxon>Bignoniaceae</taxon>
        <taxon>Crescentiina</taxon>
        <taxon>Tabebuia alliance</taxon>
        <taxon>Handroanthus</taxon>
    </lineage>
</organism>
<protein>
    <recommendedName>
        <fullName evidence="1">Putative plant transposon protein domain-containing protein</fullName>
    </recommendedName>
</protein>
<dbReference type="AlphaFoldDB" id="A0A2G9GFS3"/>
<dbReference type="Proteomes" id="UP000231279">
    <property type="component" value="Unassembled WGS sequence"/>
</dbReference>
<feature type="domain" description="Putative plant transposon protein" evidence="1">
    <location>
        <begin position="58"/>
        <end position="203"/>
    </location>
</feature>
<name>A0A2G9GFS3_9LAMI</name>